<dbReference type="Proteomes" id="UP000184476">
    <property type="component" value="Unassembled WGS sequence"/>
</dbReference>
<dbReference type="GO" id="GO:0051301">
    <property type="term" value="P:cell division"/>
    <property type="evidence" value="ECO:0007669"/>
    <property type="project" value="UniProtKB-KW"/>
</dbReference>
<dbReference type="OrthoDB" id="2985542at2"/>
<dbReference type="EMBL" id="FQVL01000003">
    <property type="protein sequence ID" value="SHE77864.1"/>
    <property type="molecule type" value="Genomic_DNA"/>
</dbReference>
<dbReference type="InterPro" id="IPR050515">
    <property type="entry name" value="Beta-lactam/transpept"/>
</dbReference>
<comment type="similarity">
    <text evidence="2">Belongs to the transpeptidase family.</text>
</comment>
<dbReference type="RefSeq" id="WP_073154205.1">
    <property type="nucleotide sequence ID" value="NZ_FQVL01000003.1"/>
</dbReference>
<comment type="subcellular location">
    <subcellularLocation>
        <location evidence="1">Membrane</location>
    </subcellularLocation>
</comment>
<dbReference type="InterPro" id="IPR001460">
    <property type="entry name" value="PCN-bd_Tpept"/>
</dbReference>
<dbReference type="InterPro" id="IPR036138">
    <property type="entry name" value="PBP_dimer_sf"/>
</dbReference>
<keyword evidence="6" id="KW-0132">Cell division</keyword>
<feature type="domain" description="Penicillin-binding protein transpeptidase" evidence="4">
    <location>
        <begin position="275"/>
        <end position="586"/>
    </location>
</feature>
<evidence type="ECO:0000256" key="3">
    <source>
        <dbReference type="ARBA" id="ARBA00023136"/>
    </source>
</evidence>
<gene>
    <name evidence="6" type="ORF">SAMN05444392_103109</name>
</gene>
<dbReference type="Pfam" id="PF00905">
    <property type="entry name" value="Transpeptidase"/>
    <property type="match status" value="1"/>
</dbReference>
<dbReference type="SUPFAM" id="SSF56519">
    <property type="entry name" value="Penicillin binding protein dimerisation domain"/>
    <property type="match status" value="1"/>
</dbReference>
<dbReference type="InterPro" id="IPR012338">
    <property type="entry name" value="Beta-lactam/transpept-like"/>
</dbReference>
<feature type="domain" description="Penicillin-binding protein dimerisation" evidence="5">
    <location>
        <begin position="57"/>
        <end position="217"/>
    </location>
</feature>
<dbReference type="GO" id="GO:0071972">
    <property type="term" value="F:peptidoglycan L,D-transpeptidase activity"/>
    <property type="evidence" value="ECO:0007669"/>
    <property type="project" value="TreeGrafter"/>
</dbReference>
<dbReference type="Gene3D" id="3.40.710.10">
    <property type="entry name" value="DD-peptidase/beta-lactamase superfamily"/>
    <property type="match status" value="1"/>
</dbReference>
<dbReference type="STRING" id="112248.SAMN05444392_103109"/>
<dbReference type="InterPro" id="IPR005311">
    <property type="entry name" value="PBP_dimer"/>
</dbReference>
<proteinExistence type="inferred from homology"/>
<keyword evidence="7" id="KW-1185">Reference proteome</keyword>
<reference evidence="6 7" key="1">
    <citation type="submission" date="2016-11" db="EMBL/GenBank/DDBJ databases">
        <authorList>
            <person name="Jaros S."/>
            <person name="Januszkiewicz K."/>
            <person name="Wedrychowicz H."/>
        </authorList>
    </citation>
    <scope>NUCLEOTIDE SEQUENCE [LARGE SCALE GENOMIC DNA]</scope>
    <source>
        <strain evidence="6 7">DSM 44666</strain>
    </source>
</reference>
<protein>
    <submittedName>
        <fullName evidence="6">Cell division protein FtsI/penicillin-binding protein 2</fullName>
    </submittedName>
</protein>
<evidence type="ECO:0000256" key="2">
    <source>
        <dbReference type="ARBA" id="ARBA00007171"/>
    </source>
</evidence>
<organism evidence="6 7">
    <name type="scientific">Seinonella peptonophila</name>
    <dbReference type="NCBI Taxonomy" id="112248"/>
    <lineage>
        <taxon>Bacteria</taxon>
        <taxon>Bacillati</taxon>
        <taxon>Bacillota</taxon>
        <taxon>Bacilli</taxon>
        <taxon>Bacillales</taxon>
        <taxon>Thermoactinomycetaceae</taxon>
        <taxon>Seinonella</taxon>
    </lineage>
</organism>
<dbReference type="Gene3D" id="3.90.1310.10">
    <property type="entry name" value="Penicillin-binding protein 2a (Domain 2)"/>
    <property type="match status" value="1"/>
</dbReference>
<keyword evidence="6" id="KW-0131">Cell cycle</keyword>
<dbReference type="GO" id="GO:0071555">
    <property type="term" value="P:cell wall organization"/>
    <property type="evidence" value="ECO:0007669"/>
    <property type="project" value="TreeGrafter"/>
</dbReference>
<dbReference type="Pfam" id="PF03717">
    <property type="entry name" value="PBP_dimer"/>
    <property type="match status" value="1"/>
</dbReference>
<dbReference type="GO" id="GO:0005886">
    <property type="term" value="C:plasma membrane"/>
    <property type="evidence" value="ECO:0007669"/>
    <property type="project" value="TreeGrafter"/>
</dbReference>
<dbReference type="AlphaFoldDB" id="A0A1M4W9E8"/>
<evidence type="ECO:0000313" key="6">
    <source>
        <dbReference type="EMBL" id="SHE77864.1"/>
    </source>
</evidence>
<sequence length="598" mass="68103">MKKHRAMVVSLLLMMLLLCVAARLYQLQIASSPTFSKERENIVTRAFEAQSQEILLNSGRGKILDRFGRPFVGVEKDRLLLFPQTEDQWVRKRARYTRLAQLIGYQESVLNRLLTTSKHPIIIPARSGGELIVSQRQQKEIQSLRLPGVIVAQTDNRTTVSPRIGQQILGRIIRNPFLVRENFPKEYKLGLYSGQSRIGFSGLEASFEKYLHGSGEKILGYLQTRKGEPLTGAKYKMIDHRERVKSQPYQLRTTLDAKLQQGIERLMKRDRVQDGAIVVQEIQSGDILAMGSAPFIGSGNEEQSHPWDNRALMEATPGSIFKTIVAIAALEEGRVSPYRHFICKGKLDHYHMRDERTSGHGETTLIGAYAQSCNVIMAKVAKLVGGEKIEEYARRFGFGQKILWHGALRNQKQFAQEPNEQHGMIFASKELKKDVGAVMQTAIGQRDVKITPIQAANLVTSLFHQGKALQPRLVTEIQKPNGKPYFYFHNQYIERAKPLRLTTCQWLKQSMEEVVEEGTARILRNHQWKLAGKTGTAQVGIDKKRYNKWMIGYGPVENPRYSVAILLRGVKESEDRRAKLLFAQTMDLLKKLEEKRQK</sequence>
<evidence type="ECO:0000259" key="4">
    <source>
        <dbReference type="Pfam" id="PF00905"/>
    </source>
</evidence>
<evidence type="ECO:0000313" key="7">
    <source>
        <dbReference type="Proteomes" id="UP000184476"/>
    </source>
</evidence>
<evidence type="ECO:0000259" key="5">
    <source>
        <dbReference type="Pfam" id="PF03717"/>
    </source>
</evidence>
<name>A0A1M4W9E8_9BACL</name>
<keyword evidence="3" id="KW-0472">Membrane</keyword>
<dbReference type="GO" id="GO:0008658">
    <property type="term" value="F:penicillin binding"/>
    <property type="evidence" value="ECO:0007669"/>
    <property type="project" value="InterPro"/>
</dbReference>
<accession>A0A1M4W9E8</accession>
<dbReference type="PANTHER" id="PTHR30627:SF24">
    <property type="entry name" value="PENICILLIN-BINDING PROTEIN 4B"/>
    <property type="match status" value="1"/>
</dbReference>
<dbReference type="SUPFAM" id="SSF56601">
    <property type="entry name" value="beta-lactamase/transpeptidase-like"/>
    <property type="match status" value="1"/>
</dbReference>
<dbReference type="PANTHER" id="PTHR30627">
    <property type="entry name" value="PEPTIDOGLYCAN D,D-TRANSPEPTIDASE"/>
    <property type="match status" value="1"/>
</dbReference>
<evidence type="ECO:0000256" key="1">
    <source>
        <dbReference type="ARBA" id="ARBA00004370"/>
    </source>
</evidence>